<keyword evidence="6" id="KW-1185">Reference proteome</keyword>
<dbReference type="InterPro" id="IPR016032">
    <property type="entry name" value="Sig_transdc_resp-reg_C-effctor"/>
</dbReference>
<dbReference type="Gene3D" id="1.10.10.10">
    <property type="entry name" value="Winged helix-like DNA-binding domain superfamily/Winged helix DNA-binding domain"/>
    <property type="match status" value="1"/>
</dbReference>
<dbReference type="SUPFAM" id="SSF75516">
    <property type="entry name" value="Pheromone-binding domain of LuxR-like quorum-sensing transcription factors"/>
    <property type="match status" value="1"/>
</dbReference>
<dbReference type="InterPro" id="IPR036388">
    <property type="entry name" value="WH-like_DNA-bd_sf"/>
</dbReference>
<keyword evidence="1" id="KW-0805">Transcription regulation</keyword>
<dbReference type="Gene3D" id="3.30.450.80">
    <property type="entry name" value="Transcription factor LuxR-like, autoinducer-binding domain"/>
    <property type="match status" value="1"/>
</dbReference>
<evidence type="ECO:0000313" key="6">
    <source>
        <dbReference type="Proteomes" id="UP000199048"/>
    </source>
</evidence>
<dbReference type="STRING" id="582667.SAMN05192568_10669"/>
<gene>
    <name evidence="5" type="ORF">SAMN05192568_10669</name>
</gene>
<feature type="domain" description="HTH luxR-type" evidence="4">
    <location>
        <begin position="175"/>
        <end position="240"/>
    </location>
</feature>
<sequence length="243" mass="27110">MTQDSQKAFEIVARLKEASKISDILREMRAAGASFGYDVFIITNLPAEHETSTQNCALVPSWPEGWRKRYFERDYLRIDPVANHVKRTTEPFLWSEAPYRSDEAGAARVMDEATEFGLSQGFCVPIHHLTGPGGGVSFGASRLDLSEDAKAALHLVSIYAYQRAETLIREGGRVPARKAPRLTAREIECLRWTAAGKTSWEASEILSTSQRTVEFHLRNAARKLDAVNRVQCVAEAMRQGIIA</sequence>
<dbReference type="PANTHER" id="PTHR44688:SF16">
    <property type="entry name" value="DNA-BINDING TRANSCRIPTIONAL ACTIVATOR DEVR_DOSR"/>
    <property type="match status" value="1"/>
</dbReference>
<evidence type="ECO:0000256" key="2">
    <source>
        <dbReference type="ARBA" id="ARBA00023125"/>
    </source>
</evidence>
<keyword evidence="3" id="KW-0804">Transcription</keyword>
<accession>A0A1I4UAS3</accession>
<dbReference type="PROSITE" id="PS50043">
    <property type="entry name" value="HTH_LUXR_2"/>
    <property type="match status" value="1"/>
</dbReference>
<protein>
    <submittedName>
        <fullName evidence="5">Transcriptional regulator, LuxR family</fullName>
    </submittedName>
</protein>
<dbReference type="EMBL" id="FOTK01000066">
    <property type="protein sequence ID" value="SFM85920.1"/>
    <property type="molecule type" value="Genomic_DNA"/>
</dbReference>
<dbReference type="Pfam" id="PF03472">
    <property type="entry name" value="Autoind_bind"/>
    <property type="match status" value="1"/>
</dbReference>
<proteinExistence type="predicted"/>
<dbReference type="SUPFAM" id="SSF46894">
    <property type="entry name" value="C-terminal effector domain of the bipartite response regulators"/>
    <property type="match status" value="1"/>
</dbReference>
<dbReference type="GO" id="GO:0003677">
    <property type="term" value="F:DNA binding"/>
    <property type="evidence" value="ECO:0007669"/>
    <property type="project" value="UniProtKB-KW"/>
</dbReference>
<dbReference type="GO" id="GO:0006355">
    <property type="term" value="P:regulation of DNA-templated transcription"/>
    <property type="evidence" value="ECO:0007669"/>
    <property type="project" value="InterPro"/>
</dbReference>
<dbReference type="InterPro" id="IPR036693">
    <property type="entry name" value="TF_LuxR_autoind-bd_dom_sf"/>
</dbReference>
<organism evidence="5 6">
    <name type="scientific">Methylobacterium pseudosasicola</name>
    <dbReference type="NCBI Taxonomy" id="582667"/>
    <lineage>
        <taxon>Bacteria</taxon>
        <taxon>Pseudomonadati</taxon>
        <taxon>Pseudomonadota</taxon>
        <taxon>Alphaproteobacteria</taxon>
        <taxon>Hyphomicrobiales</taxon>
        <taxon>Methylobacteriaceae</taxon>
        <taxon>Methylobacterium</taxon>
    </lineage>
</organism>
<dbReference type="AlphaFoldDB" id="A0A1I4UAS3"/>
<evidence type="ECO:0000259" key="4">
    <source>
        <dbReference type="PROSITE" id="PS50043"/>
    </source>
</evidence>
<keyword evidence="2" id="KW-0238">DNA-binding</keyword>
<evidence type="ECO:0000313" key="5">
    <source>
        <dbReference type="EMBL" id="SFM85920.1"/>
    </source>
</evidence>
<dbReference type="SMART" id="SM00421">
    <property type="entry name" value="HTH_LUXR"/>
    <property type="match status" value="1"/>
</dbReference>
<dbReference type="InterPro" id="IPR000792">
    <property type="entry name" value="Tscrpt_reg_LuxR_C"/>
</dbReference>
<reference evidence="6" key="1">
    <citation type="submission" date="2016-10" db="EMBL/GenBank/DDBJ databases">
        <authorList>
            <person name="Varghese N."/>
            <person name="Submissions S."/>
        </authorList>
    </citation>
    <scope>NUCLEOTIDE SEQUENCE [LARGE SCALE GENOMIC DNA]</scope>
    <source>
        <strain evidence="6">BL36</strain>
    </source>
</reference>
<dbReference type="PRINTS" id="PR00038">
    <property type="entry name" value="HTHLUXR"/>
</dbReference>
<dbReference type="RefSeq" id="WP_092046724.1">
    <property type="nucleotide sequence ID" value="NZ_FOTK01000066.1"/>
</dbReference>
<dbReference type="CDD" id="cd06170">
    <property type="entry name" value="LuxR_C_like"/>
    <property type="match status" value="1"/>
</dbReference>
<name>A0A1I4UAS3_9HYPH</name>
<dbReference type="PANTHER" id="PTHR44688">
    <property type="entry name" value="DNA-BINDING TRANSCRIPTIONAL ACTIVATOR DEVR_DOSR"/>
    <property type="match status" value="1"/>
</dbReference>
<dbReference type="Proteomes" id="UP000199048">
    <property type="component" value="Unassembled WGS sequence"/>
</dbReference>
<dbReference type="Pfam" id="PF00196">
    <property type="entry name" value="GerE"/>
    <property type="match status" value="1"/>
</dbReference>
<dbReference type="OrthoDB" id="3170288at2"/>
<dbReference type="InterPro" id="IPR005143">
    <property type="entry name" value="TF_LuxR_autoind-bd_dom"/>
</dbReference>
<evidence type="ECO:0000256" key="3">
    <source>
        <dbReference type="ARBA" id="ARBA00023163"/>
    </source>
</evidence>
<evidence type="ECO:0000256" key="1">
    <source>
        <dbReference type="ARBA" id="ARBA00023015"/>
    </source>
</evidence>